<accession>A0A0E9SKI8</accession>
<reference evidence="2" key="2">
    <citation type="journal article" date="2015" name="Fish Shellfish Immunol.">
        <title>Early steps in the European eel (Anguilla anguilla)-Vibrio vulnificus interaction in the gills: Role of the RtxA13 toxin.</title>
        <authorList>
            <person name="Callol A."/>
            <person name="Pajuelo D."/>
            <person name="Ebbesson L."/>
            <person name="Teles M."/>
            <person name="MacKenzie S."/>
            <person name="Amaro C."/>
        </authorList>
    </citation>
    <scope>NUCLEOTIDE SEQUENCE</scope>
</reference>
<reference evidence="2" key="1">
    <citation type="submission" date="2014-11" db="EMBL/GenBank/DDBJ databases">
        <authorList>
            <person name="Amaro Gonzalez C."/>
        </authorList>
    </citation>
    <scope>NUCLEOTIDE SEQUENCE</scope>
</reference>
<proteinExistence type="predicted"/>
<dbReference type="EMBL" id="GBXM01067372">
    <property type="protein sequence ID" value="JAH41205.1"/>
    <property type="molecule type" value="Transcribed_RNA"/>
</dbReference>
<name>A0A0E9SKI8_ANGAN</name>
<feature type="region of interest" description="Disordered" evidence="1">
    <location>
        <begin position="1"/>
        <end position="24"/>
    </location>
</feature>
<dbReference type="AlphaFoldDB" id="A0A0E9SKI8"/>
<evidence type="ECO:0000256" key="1">
    <source>
        <dbReference type="SAM" id="MobiDB-lite"/>
    </source>
</evidence>
<feature type="compositionally biased region" description="Basic and acidic residues" evidence="1">
    <location>
        <begin position="13"/>
        <end position="24"/>
    </location>
</feature>
<protein>
    <submittedName>
        <fullName evidence="2">Uncharacterized protein</fullName>
    </submittedName>
</protein>
<organism evidence="2">
    <name type="scientific">Anguilla anguilla</name>
    <name type="common">European freshwater eel</name>
    <name type="synonym">Muraena anguilla</name>
    <dbReference type="NCBI Taxonomy" id="7936"/>
    <lineage>
        <taxon>Eukaryota</taxon>
        <taxon>Metazoa</taxon>
        <taxon>Chordata</taxon>
        <taxon>Craniata</taxon>
        <taxon>Vertebrata</taxon>
        <taxon>Euteleostomi</taxon>
        <taxon>Actinopterygii</taxon>
        <taxon>Neopterygii</taxon>
        <taxon>Teleostei</taxon>
        <taxon>Anguilliformes</taxon>
        <taxon>Anguillidae</taxon>
        <taxon>Anguilla</taxon>
    </lineage>
</organism>
<sequence length="24" mass="2854">MIHWVTQCFSKPLHQDQPEGESQK</sequence>
<evidence type="ECO:0000313" key="2">
    <source>
        <dbReference type="EMBL" id="JAH41205.1"/>
    </source>
</evidence>